<dbReference type="Gene3D" id="3.40.50.1820">
    <property type="entry name" value="alpha/beta hydrolase"/>
    <property type="match status" value="1"/>
</dbReference>
<gene>
    <name evidence="3" type="ORF">GCM10007362_43460</name>
</gene>
<dbReference type="InterPro" id="IPR029058">
    <property type="entry name" value="AB_hydrolase_fold"/>
</dbReference>
<dbReference type="Pfam" id="PF20434">
    <property type="entry name" value="BD-FAE"/>
    <property type="match status" value="1"/>
</dbReference>
<dbReference type="PANTHER" id="PTHR48081">
    <property type="entry name" value="AB HYDROLASE SUPERFAMILY PROTEIN C4A8.06C"/>
    <property type="match status" value="1"/>
</dbReference>
<accession>A0ABQ2A586</accession>
<dbReference type="SUPFAM" id="SSF53474">
    <property type="entry name" value="alpha/beta-Hydrolases"/>
    <property type="match status" value="1"/>
</dbReference>
<evidence type="ECO:0000313" key="4">
    <source>
        <dbReference type="Proteomes" id="UP000605427"/>
    </source>
</evidence>
<evidence type="ECO:0000313" key="3">
    <source>
        <dbReference type="EMBL" id="GGH85617.1"/>
    </source>
</evidence>
<keyword evidence="1" id="KW-0378">Hydrolase</keyword>
<dbReference type="PANTHER" id="PTHR48081:SF13">
    <property type="entry name" value="ALPHA_BETA HYDROLASE"/>
    <property type="match status" value="1"/>
</dbReference>
<dbReference type="InterPro" id="IPR049492">
    <property type="entry name" value="BD-FAE-like_dom"/>
</dbReference>
<dbReference type="EMBL" id="BMDD01000006">
    <property type="protein sequence ID" value="GGH85617.1"/>
    <property type="molecule type" value="Genomic_DNA"/>
</dbReference>
<sequence>MDQLDQQAARRAANEMPEGTQVVYGDFAEAGTYYSCTYRPDVVYATHDGIDRKLQIITPHREGHAFPLIVFIQGSAWRPQDVYAGIPNLSRIAAKGYVIASVQIRDTDIARFPAALEDVKSALRFMRQHADEYGVDPRRAGVWGDSSGGHLSLMTGLTIGEYNNGLYGGQSDEVLAVVDYYGVSDLLTLGRYNDILDHDAADSPEGLLIGGRVSENEEAAKNASPIHQDLSRELPPFLIIHGDSDSIVHVNQSIEMYKALKSYGQNVLFYKVAGADHGTGVWNPQVLDITAKFLSAHLNRPFTQAPFQHEVD</sequence>
<comment type="caution">
    <text evidence="3">The sequence shown here is derived from an EMBL/GenBank/DDBJ whole genome shotgun (WGS) entry which is preliminary data.</text>
</comment>
<dbReference type="InterPro" id="IPR050300">
    <property type="entry name" value="GDXG_lipolytic_enzyme"/>
</dbReference>
<dbReference type="RefSeq" id="WP_229714298.1">
    <property type="nucleotide sequence ID" value="NZ_BMDD01000006.1"/>
</dbReference>
<protein>
    <recommendedName>
        <fullName evidence="2">BD-FAE-like domain-containing protein</fullName>
    </recommendedName>
</protein>
<proteinExistence type="predicted"/>
<dbReference type="Proteomes" id="UP000605427">
    <property type="component" value="Unassembled WGS sequence"/>
</dbReference>
<name>A0ABQ2A586_9BACL</name>
<keyword evidence="4" id="KW-1185">Reference proteome</keyword>
<evidence type="ECO:0000259" key="2">
    <source>
        <dbReference type="Pfam" id="PF20434"/>
    </source>
</evidence>
<organism evidence="3 4">
    <name type="scientific">Saccharibacillus endophyticus</name>
    <dbReference type="NCBI Taxonomy" id="2060666"/>
    <lineage>
        <taxon>Bacteria</taxon>
        <taxon>Bacillati</taxon>
        <taxon>Bacillota</taxon>
        <taxon>Bacilli</taxon>
        <taxon>Bacillales</taxon>
        <taxon>Paenibacillaceae</taxon>
        <taxon>Saccharibacillus</taxon>
    </lineage>
</organism>
<reference evidence="4" key="1">
    <citation type="journal article" date="2019" name="Int. J. Syst. Evol. Microbiol.">
        <title>The Global Catalogue of Microorganisms (GCM) 10K type strain sequencing project: providing services to taxonomists for standard genome sequencing and annotation.</title>
        <authorList>
            <consortium name="The Broad Institute Genomics Platform"/>
            <consortium name="The Broad Institute Genome Sequencing Center for Infectious Disease"/>
            <person name="Wu L."/>
            <person name="Ma J."/>
        </authorList>
    </citation>
    <scope>NUCLEOTIDE SEQUENCE [LARGE SCALE GENOMIC DNA]</scope>
    <source>
        <strain evidence="4">CCM 8702</strain>
    </source>
</reference>
<evidence type="ECO:0000256" key="1">
    <source>
        <dbReference type="ARBA" id="ARBA00022801"/>
    </source>
</evidence>
<feature type="domain" description="BD-FAE-like" evidence="2">
    <location>
        <begin position="54"/>
        <end position="260"/>
    </location>
</feature>